<evidence type="ECO:0008006" key="4">
    <source>
        <dbReference type="Google" id="ProtNLM"/>
    </source>
</evidence>
<evidence type="ECO:0000256" key="1">
    <source>
        <dbReference type="ARBA" id="ARBA00022614"/>
    </source>
</evidence>
<evidence type="ECO:0000313" key="3">
    <source>
        <dbReference type="EMBL" id="GAH04568.1"/>
    </source>
</evidence>
<dbReference type="InterPro" id="IPR050216">
    <property type="entry name" value="LRR_domain-containing"/>
</dbReference>
<proteinExistence type="predicted"/>
<comment type="caution">
    <text evidence="3">The sequence shown here is derived from an EMBL/GenBank/DDBJ whole genome shotgun (WGS) entry which is preliminary data.</text>
</comment>
<reference evidence="3" key="1">
    <citation type="journal article" date="2014" name="Front. Microbiol.">
        <title>High frequency of phylogenetically diverse reductive dehalogenase-homologous genes in deep subseafloor sedimentary metagenomes.</title>
        <authorList>
            <person name="Kawai M."/>
            <person name="Futagami T."/>
            <person name="Toyoda A."/>
            <person name="Takaki Y."/>
            <person name="Nishi S."/>
            <person name="Hori S."/>
            <person name="Arai W."/>
            <person name="Tsubouchi T."/>
            <person name="Morono Y."/>
            <person name="Uchiyama I."/>
            <person name="Ito T."/>
            <person name="Fujiyama A."/>
            <person name="Inagaki F."/>
            <person name="Takami H."/>
        </authorList>
    </citation>
    <scope>NUCLEOTIDE SEQUENCE</scope>
    <source>
        <strain evidence="3">Expedition CK06-06</strain>
    </source>
</reference>
<keyword evidence="2" id="KW-0677">Repeat</keyword>
<dbReference type="PANTHER" id="PTHR48051:SF1">
    <property type="entry name" value="RAS SUPPRESSOR PROTEIN 1"/>
    <property type="match status" value="1"/>
</dbReference>
<dbReference type="EMBL" id="BART01024515">
    <property type="protein sequence ID" value="GAH04568.1"/>
    <property type="molecule type" value="Genomic_DNA"/>
</dbReference>
<dbReference type="AlphaFoldDB" id="X1E7E2"/>
<dbReference type="Gene3D" id="3.80.10.10">
    <property type="entry name" value="Ribonuclease Inhibitor"/>
    <property type="match status" value="1"/>
</dbReference>
<sequence length="237" mass="28183">YFFKKLIDLLETYDTSQFKEIRKRTLKKIEQHYNLNSNDSKFVLDIDYLDYMKFRTEFYNFLYKFELPDEAKRLLVKENTEIGYKGLGRVQTSRKGYILSLSLIDLVEIPDSICKLTKLESLEVSYCNLKKFPDACPNLLSLKKLILINNKLDRLPRWVVEIANKNKYTNKYINKGVHKSEVHILGILEILTGHGCSQNHLLNFLHSHPVYLLNHSLREYFLEVNRKVYPHQTIYRQ</sequence>
<evidence type="ECO:0000256" key="2">
    <source>
        <dbReference type="ARBA" id="ARBA00022737"/>
    </source>
</evidence>
<dbReference type="PANTHER" id="PTHR48051">
    <property type="match status" value="1"/>
</dbReference>
<feature type="non-terminal residue" evidence="3">
    <location>
        <position position="1"/>
    </location>
</feature>
<dbReference type="InterPro" id="IPR032675">
    <property type="entry name" value="LRR_dom_sf"/>
</dbReference>
<organism evidence="3">
    <name type="scientific">marine sediment metagenome</name>
    <dbReference type="NCBI Taxonomy" id="412755"/>
    <lineage>
        <taxon>unclassified sequences</taxon>
        <taxon>metagenomes</taxon>
        <taxon>ecological metagenomes</taxon>
    </lineage>
</organism>
<name>X1E7E2_9ZZZZ</name>
<dbReference type="SUPFAM" id="SSF52058">
    <property type="entry name" value="L domain-like"/>
    <property type="match status" value="1"/>
</dbReference>
<keyword evidence="1" id="KW-0433">Leucine-rich repeat</keyword>
<protein>
    <recommendedName>
        <fullName evidence="4">Leucine-rich repeat domain-containing protein</fullName>
    </recommendedName>
</protein>
<accession>X1E7E2</accession>
<dbReference type="GO" id="GO:0005737">
    <property type="term" value="C:cytoplasm"/>
    <property type="evidence" value="ECO:0007669"/>
    <property type="project" value="TreeGrafter"/>
</dbReference>
<gene>
    <name evidence="3" type="ORF">S01H4_44248</name>
</gene>